<dbReference type="InParanoid" id="K5UTY5"/>
<dbReference type="RefSeq" id="XP_007398128.1">
    <property type="nucleotide sequence ID" value="XM_007398066.1"/>
</dbReference>
<keyword evidence="1" id="KW-1133">Transmembrane helix</keyword>
<keyword evidence="1" id="KW-0812">Transmembrane</keyword>
<dbReference type="AlphaFoldDB" id="K5UTY5"/>
<sequence length="124" mass="13088">MTGDVANAALELTKNATALAQEVASQDMPAAAENHASSILVRLLVTAVALAGLWHIAFVGTHFSQLGYFPSPHDARCALTRGGERCTCATSDGRHAGVSAFTLPVCSSSLMCVCVDRRPRSPWF</sequence>
<feature type="transmembrane region" description="Helical" evidence="1">
    <location>
        <begin position="39"/>
        <end position="59"/>
    </location>
</feature>
<dbReference type="Proteomes" id="UP000008370">
    <property type="component" value="Unassembled WGS sequence"/>
</dbReference>
<feature type="non-terminal residue" evidence="2">
    <location>
        <position position="124"/>
    </location>
</feature>
<keyword evidence="3" id="KW-1185">Reference proteome</keyword>
<gene>
    <name evidence="2" type="ORF">PHACADRAFT_259817</name>
</gene>
<evidence type="ECO:0000256" key="1">
    <source>
        <dbReference type="SAM" id="Phobius"/>
    </source>
</evidence>
<organism evidence="2 3">
    <name type="scientific">Phanerochaete carnosa (strain HHB-10118-sp)</name>
    <name type="common">White-rot fungus</name>
    <name type="synonym">Peniophora carnosa</name>
    <dbReference type="NCBI Taxonomy" id="650164"/>
    <lineage>
        <taxon>Eukaryota</taxon>
        <taxon>Fungi</taxon>
        <taxon>Dikarya</taxon>
        <taxon>Basidiomycota</taxon>
        <taxon>Agaricomycotina</taxon>
        <taxon>Agaricomycetes</taxon>
        <taxon>Polyporales</taxon>
        <taxon>Phanerochaetaceae</taxon>
        <taxon>Phanerochaete</taxon>
    </lineage>
</organism>
<accession>K5UTY5</accession>
<reference evidence="2 3" key="1">
    <citation type="journal article" date="2012" name="BMC Genomics">
        <title>Comparative genomics of the white-rot fungi, Phanerochaete carnosa and P. chrysosporium, to elucidate the genetic basis of the distinct wood types they colonize.</title>
        <authorList>
            <person name="Suzuki H."/>
            <person name="MacDonald J."/>
            <person name="Syed K."/>
            <person name="Salamov A."/>
            <person name="Hori C."/>
            <person name="Aerts A."/>
            <person name="Henrissat B."/>
            <person name="Wiebenga A."/>
            <person name="vanKuyk P.A."/>
            <person name="Barry K."/>
            <person name="Lindquist E."/>
            <person name="LaButti K."/>
            <person name="Lapidus A."/>
            <person name="Lucas S."/>
            <person name="Coutinho P."/>
            <person name="Gong Y."/>
            <person name="Samejima M."/>
            <person name="Mahadevan R."/>
            <person name="Abou-Zaid M."/>
            <person name="de Vries R.P."/>
            <person name="Igarashi K."/>
            <person name="Yadav J.S."/>
            <person name="Grigoriev I.V."/>
            <person name="Master E.R."/>
        </authorList>
    </citation>
    <scope>NUCLEOTIDE SEQUENCE [LARGE SCALE GENOMIC DNA]</scope>
    <source>
        <strain evidence="2 3">HHB-10118-sp</strain>
    </source>
</reference>
<evidence type="ECO:0000313" key="3">
    <source>
        <dbReference type="Proteomes" id="UP000008370"/>
    </source>
</evidence>
<dbReference type="HOGENOM" id="CLU_2009411_0_0_1"/>
<protein>
    <submittedName>
        <fullName evidence="2">Uncharacterized protein</fullName>
    </submittedName>
</protein>
<evidence type="ECO:0000313" key="2">
    <source>
        <dbReference type="EMBL" id="EKM53436.1"/>
    </source>
</evidence>
<dbReference type="EMBL" id="JH930474">
    <property type="protein sequence ID" value="EKM53436.1"/>
    <property type="molecule type" value="Genomic_DNA"/>
</dbReference>
<name>K5UTY5_PHACS</name>
<dbReference type="GeneID" id="18917539"/>
<dbReference type="KEGG" id="pco:PHACADRAFT_259817"/>
<proteinExistence type="predicted"/>
<keyword evidence="1" id="KW-0472">Membrane</keyword>